<keyword evidence="9" id="KW-1185">Reference proteome</keyword>
<comment type="subcellular location">
    <subcellularLocation>
        <location evidence="1">Cell membrane</location>
        <topology evidence="1">Multi-pass membrane protein</topology>
    </subcellularLocation>
</comment>
<feature type="transmembrane region" description="Helical" evidence="6">
    <location>
        <begin position="6"/>
        <end position="27"/>
    </location>
</feature>
<comment type="caution">
    <text evidence="8">The sequence shown here is derived from an EMBL/GenBank/DDBJ whole genome shotgun (WGS) entry which is preliminary data.</text>
</comment>
<evidence type="ECO:0000256" key="2">
    <source>
        <dbReference type="ARBA" id="ARBA00022475"/>
    </source>
</evidence>
<accession>A0A941D0M1</accession>
<feature type="transmembrane region" description="Helical" evidence="6">
    <location>
        <begin position="275"/>
        <end position="303"/>
    </location>
</feature>
<dbReference type="Proteomes" id="UP000622580">
    <property type="component" value="Unassembled WGS sequence"/>
</dbReference>
<dbReference type="AlphaFoldDB" id="A0A941D0M1"/>
<protein>
    <submittedName>
        <fullName evidence="8">Type II secretion system F family protein</fullName>
    </submittedName>
</protein>
<dbReference type="PANTHER" id="PTHR35007:SF2">
    <property type="entry name" value="PILUS ASSEMBLE PROTEIN"/>
    <property type="match status" value="1"/>
</dbReference>
<feature type="domain" description="Type II secretion system protein GspF" evidence="7">
    <location>
        <begin position="170"/>
        <end position="298"/>
    </location>
</feature>
<evidence type="ECO:0000256" key="6">
    <source>
        <dbReference type="SAM" id="Phobius"/>
    </source>
</evidence>
<keyword evidence="2" id="KW-1003">Cell membrane</keyword>
<feature type="transmembrane region" description="Helical" evidence="6">
    <location>
        <begin position="130"/>
        <end position="151"/>
    </location>
</feature>
<dbReference type="PANTHER" id="PTHR35007">
    <property type="entry name" value="INTEGRAL MEMBRANE PROTEIN-RELATED"/>
    <property type="match status" value="1"/>
</dbReference>
<evidence type="ECO:0000313" key="8">
    <source>
        <dbReference type="EMBL" id="MBR7620125.1"/>
    </source>
</evidence>
<evidence type="ECO:0000256" key="5">
    <source>
        <dbReference type="ARBA" id="ARBA00023136"/>
    </source>
</evidence>
<keyword evidence="4 6" id="KW-1133">Transmembrane helix</keyword>
<evidence type="ECO:0000259" key="7">
    <source>
        <dbReference type="Pfam" id="PF00482"/>
    </source>
</evidence>
<evidence type="ECO:0000256" key="4">
    <source>
        <dbReference type="ARBA" id="ARBA00022989"/>
    </source>
</evidence>
<dbReference type="EMBL" id="JAGSGD010000001">
    <property type="protein sequence ID" value="MBR7620125.1"/>
    <property type="molecule type" value="Genomic_DNA"/>
</dbReference>
<evidence type="ECO:0000256" key="3">
    <source>
        <dbReference type="ARBA" id="ARBA00022692"/>
    </source>
</evidence>
<feature type="transmembrane region" description="Helical" evidence="6">
    <location>
        <begin position="99"/>
        <end position="124"/>
    </location>
</feature>
<evidence type="ECO:0000313" key="9">
    <source>
        <dbReference type="Proteomes" id="UP000622580"/>
    </source>
</evidence>
<evidence type="ECO:0000256" key="1">
    <source>
        <dbReference type="ARBA" id="ARBA00004651"/>
    </source>
</evidence>
<organism evidence="8 9">
    <name type="scientific">Phenylobacterium glaciei</name>
    <dbReference type="NCBI Taxonomy" id="2803784"/>
    <lineage>
        <taxon>Bacteria</taxon>
        <taxon>Pseudomonadati</taxon>
        <taxon>Pseudomonadota</taxon>
        <taxon>Alphaproteobacteria</taxon>
        <taxon>Caulobacterales</taxon>
        <taxon>Caulobacteraceae</taxon>
        <taxon>Phenylobacterium</taxon>
    </lineage>
</organism>
<dbReference type="RefSeq" id="WP_215340851.1">
    <property type="nucleotide sequence ID" value="NZ_JAGSGD010000001.1"/>
</dbReference>
<gene>
    <name evidence="8" type="ORF">JKL49_12080</name>
</gene>
<keyword evidence="3 6" id="KW-0812">Transmembrane</keyword>
<dbReference type="InterPro" id="IPR018076">
    <property type="entry name" value="T2SS_GspF_dom"/>
</dbReference>
<keyword evidence="5 6" id="KW-0472">Membrane</keyword>
<name>A0A941D0M1_9CAUL</name>
<reference evidence="8" key="1">
    <citation type="submission" date="2021-04" db="EMBL/GenBank/DDBJ databases">
        <title>Draft genome assembly of strain Phenylobacterium sp. 20VBR1 using MiniION and Illumina platforms.</title>
        <authorList>
            <person name="Thomas F.A."/>
            <person name="Krishnan K.P."/>
            <person name="Sinha R.K."/>
        </authorList>
    </citation>
    <scope>NUCLEOTIDE SEQUENCE</scope>
    <source>
        <strain evidence="8">20VBR1</strain>
    </source>
</reference>
<dbReference type="GO" id="GO:0005886">
    <property type="term" value="C:plasma membrane"/>
    <property type="evidence" value="ECO:0007669"/>
    <property type="project" value="UniProtKB-SubCell"/>
</dbReference>
<dbReference type="Pfam" id="PF00482">
    <property type="entry name" value="T2SSF"/>
    <property type="match status" value="1"/>
</dbReference>
<proteinExistence type="predicted"/>
<sequence>MDLQPLLLWLGLALVGLGVTGGGVLAFGELRVRSLRKARFQDPATPRIEPPRGEVRILGQVTASVRRLGQQAAISDPSKVSDVRMRLIRAGFFNREAAIYYLGARAAALALATLGTIVMLPFALKPGHGMAPVALAAILALVALMGPDRVLAMRQKDREREYADGFPDLLDLLVASVEAGLSLDAAVGRVTDELVRRYPRLTIHLRMLTLELRAGKSRKDAWTAFADRLGIDDARAFATMLRQAEDMGTSLGETLTVFSQDMRQKRMLRAEEKALALPVKLTVPLILFIFPCLLGVLMLPAIFRLMQVFH</sequence>